<proteinExistence type="predicted"/>
<dbReference type="GO" id="GO:0005524">
    <property type="term" value="F:ATP binding"/>
    <property type="evidence" value="ECO:0007669"/>
    <property type="project" value="UniProtKB-KW"/>
</dbReference>
<evidence type="ECO:0000256" key="5">
    <source>
        <dbReference type="SAM" id="MobiDB-lite"/>
    </source>
</evidence>
<keyword evidence="4" id="KW-0067">ATP-binding</keyword>
<evidence type="ECO:0000256" key="3">
    <source>
        <dbReference type="ARBA" id="ARBA00022777"/>
    </source>
</evidence>
<feature type="domain" description="Protein kinase" evidence="6">
    <location>
        <begin position="34"/>
        <end position="296"/>
    </location>
</feature>
<keyword evidence="3" id="KW-0418">Kinase</keyword>
<keyword evidence="8" id="KW-1185">Reference proteome</keyword>
<evidence type="ECO:0000259" key="6">
    <source>
        <dbReference type="PROSITE" id="PS50011"/>
    </source>
</evidence>
<dbReference type="InterPro" id="IPR011009">
    <property type="entry name" value="Kinase-like_dom_sf"/>
</dbReference>
<evidence type="ECO:0000313" key="8">
    <source>
        <dbReference type="Proteomes" id="UP000076858"/>
    </source>
</evidence>
<dbReference type="PROSITE" id="PS50011">
    <property type="entry name" value="PROTEIN_KINASE_DOM"/>
    <property type="match status" value="1"/>
</dbReference>
<feature type="region of interest" description="Disordered" evidence="5">
    <location>
        <begin position="384"/>
        <end position="414"/>
    </location>
</feature>
<dbReference type="AlphaFoldDB" id="A0A164TRG2"/>
<dbReference type="InterPro" id="IPR000719">
    <property type="entry name" value="Prot_kinase_dom"/>
</dbReference>
<dbReference type="InterPro" id="IPR008271">
    <property type="entry name" value="Ser/Thr_kinase_AS"/>
</dbReference>
<dbReference type="PROSITE" id="PS00108">
    <property type="entry name" value="PROTEIN_KINASE_ST"/>
    <property type="match status" value="1"/>
</dbReference>
<dbReference type="Proteomes" id="UP000076858">
    <property type="component" value="Unassembled WGS sequence"/>
</dbReference>
<evidence type="ECO:0000313" key="7">
    <source>
        <dbReference type="EMBL" id="KZS10686.1"/>
    </source>
</evidence>
<accession>A0A164TRG2</accession>
<reference evidence="7 8" key="1">
    <citation type="submission" date="2016-03" db="EMBL/GenBank/DDBJ databases">
        <title>EvidentialGene: Evidence-directed Construction of Genes on Genomes.</title>
        <authorList>
            <person name="Gilbert D.G."/>
            <person name="Choi J.-H."/>
            <person name="Mockaitis K."/>
            <person name="Colbourne J."/>
            <person name="Pfrender M."/>
        </authorList>
    </citation>
    <scope>NUCLEOTIDE SEQUENCE [LARGE SCALE GENOMIC DNA]</scope>
    <source>
        <strain evidence="7 8">Xinb3</strain>
        <tissue evidence="7">Complete organism</tissue>
    </source>
</reference>
<comment type="caution">
    <text evidence="7">The sequence shown here is derived from an EMBL/GenBank/DDBJ whole genome shotgun (WGS) entry which is preliminary data.</text>
</comment>
<gene>
    <name evidence="7" type="ORF">APZ42_024792</name>
</gene>
<dbReference type="Pfam" id="PF07714">
    <property type="entry name" value="PK_Tyr_Ser-Thr"/>
    <property type="match status" value="1"/>
</dbReference>
<feature type="compositionally biased region" description="Low complexity" evidence="5">
    <location>
        <begin position="400"/>
        <end position="413"/>
    </location>
</feature>
<organism evidence="7 8">
    <name type="scientific">Daphnia magna</name>
    <dbReference type="NCBI Taxonomy" id="35525"/>
    <lineage>
        <taxon>Eukaryota</taxon>
        <taxon>Metazoa</taxon>
        <taxon>Ecdysozoa</taxon>
        <taxon>Arthropoda</taxon>
        <taxon>Crustacea</taxon>
        <taxon>Branchiopoda</taxon>
        <taxon>Diplostraca</taxon>
        <taxon>Cladocera</taxon>
        <taxon>Anomopoda</taxon>
        <taxon>Daphniidae</taxon>
        <taxon>Daphnia</taxon>
    </lineage>
</organism>
<dbReference type="Gene3D" id="3.30.200.20">
    <property type="entry name" value="Phosphorylase Kinase, domain 1"/>
    <property type="match status" value="1"/>
</dbReference>
<evidence type="ECO:0000256" key="2">
    <source>
        <dbReference type="ARBA" id="ARBA00022741"/>
    </source>
</evidence>
<name>A0A164TRG2_9CRUS</name>
<protein>
    <recommendedName>
        <fullName evidence="6">Protein kinase domain-containing protein</fullName>
    </recommendedName>
</protein>
<sequence>MAGRKPLLRNFTSKSPAVPSISPEYILEPCDYTVECETPIGVGGCSSVYMGLYRGSLVAVKCYTIGNTEPGKALLLEEAESLLKLHHLNIIKCLGICFQKSSLLLELAEIKITHNGRYLKHEALFQVLEGLNYLHNNTIVHGDLKSANVLVSEFENNYVFKLTDFGGSHAQISTKIFSNFSSMNTGKRVKPGNTSFEAPEVFQGKEKSHASDVYSFGMIMHELLYHNYSHPWESVFKQCSPNTLASLIIEAVKRGQRPKIEVHDDSPYVHIMQLCWAQEAVERPSLISLKVEIENLEIAAEKNRDFSSKTLSVSKNKSPQLPKVGNNSPLKESILARKIYPLVKRKLDFKDGPSSTRIRNNESPVSSLASPKFILSNSEEDNLNGELLRNRADKRRSTKKPTSSRDPSPSSESQCDEVVLGSALCYILQMIQNFFLIG</sequence>
<dbReference type="GO" id="GO:0004674">
    <property type="term" value="F:protein serine/threonine kinase activity"/>
    <property type="evidence" value="ECO:0007669"/>
    <property type="project" value="TreeGrafter"/>
</dbReference>
<dbReference type="InterPro" id="IPR001245">
    <property type="entry name" value="Ser-Thr/Tyr_kinase_cat_dom"/>
</dbReference>
<dbReference type="SUPFAM" id="SSF56112">
    <property type="entry name" value="Protein kinase-like (PK-like)"/>
    <property type="match status" value="1"/>
</dbReference>
<dbReference type="PANTHER" id="PTHR44329">
    <property type="entry name" value="SERINE/THREONINE-PROTEIN KINASE TNNI3K-RELATED"/>
    <property type="match status" value="1"/>
</dbReference>
<dbReference type="STRING" id="35525.A0A164TRG2"/>
<dbReference type="InterPro" id="IPR051681">
    <property type="entry name" value="Ser/Thr_Kinases-Pseudokinases"/>
</dbReference>
<keyword evidence="1" id="KW-0808">Transferase</keyword>
<evidence type="ECO:0000256" key="1">
    <source>
        <dbReference type="ARBA" id="ARBA00022679"/>
    </source>
</evidence>
<dbReference type="SMART" id="SM00220">
    <property type="entry name" value="S_TKc"/>
    <property type="match status" value="1"/>
</dbReference>
<dbReference type="EMBL" id="LRGB01001749">
    <property type="protein sequence ID" value="KZS10686.1"/>
    <property type="molecule type" value="Genomic_DNA"/>
</dbReference>
<keyword evidence="2" id="KW-0547">Nucleotide-binding</keyword>
<feature type="region of interest" description="Disordered" evidence="5">
    <location>
        <begin position="308"/>
        <end position="328"/>
    </location>
</feature>
<evidence type="ECO:0000256" key="4">
    <source>
        <dbReference type="ARBA" id="ARBA00022840"/>
    </source>
</evidence>
<dbReference type="PANTHER" id="PTHR44329:SF288">
    <property type="entry name" value="MITOGEN-ACTIVATED PROTEIN KINASE KINASE KINASE 20"/>
    <property type="match status" value="1"/>
</dbReference>
<dbReference type="GO" id="GO:0006950">
    <property type="term" value="P:response to stress"/>
    <property type="evidence" value="ECO:0007669"/>
    <property type="project" value="UniProtKB-ARBA"/>
</dbReference>
<dbReference type="Gene3D" id="1.10.510.10">
    <property type="entry name" value="Transferase(Phosphotransferase) domain 1"/>
    <property type="match status" value="1"/>
</dbReference>